<dbReference type="EMBL" id="WNJO01000006">
    <property type="protein sequence ID" value="MTV82232.1"/>
    <property type="molecule type" value="Genomic_DNA"/>
</dbReference>
<evidence type="ECO:0000256" key="1">
    <source>
        <dbReference type="ARBA" id="ARBA00003217"/>
    </source>
</evidence>
<evidence type="ECO:0000256" key="6">
    <source>
        <dbReference type="ARBA" id="ARBA00022670"/>
    </source>
</evidence>
<dbReference type="PRINTS" id="PR00725">
    <property type="entry name" value="DADACBPTASE1"/>
</dbReference>
<accession>A0A7X3C375</accession>
<dbReference type="GO" id="GO:0008360">
    <property type="term" value="P:regulation of cell shape"/>
    <property type="evidence" value="ECO:0007669"/>
    <property type="project" value="UniProtKB-KW"/>
</dbReference>
<dbReference type="Pfam" id="PF07943">
    <property type="entry name" value="PBP5_C"/>
    <property type="match status" value="1"/>
</dbReference>
<proteinExistence type="inferred from homology"/>
<comment type="catalytic activity">
    <reaction evidence="12">
        <text>Preferential cleavage: (Ac)2-L-Lys-D-Ala-|-D-Ala. Also transpeptidation of peptidyl-alanyl moieties that are N-acyl substituents of D-alanine.</text>
        <dbReference type="EC" id="3.4.16.4"/>
    </reaction>
</comment>
<dbReference type="SMART" id="SM00936">
    <property type="entry name" value="PBP5_C"/>
    <property type="match status" value="1"/>
</dbReference>
<dbReference type="SUPFAM" id="SSF69189">
    <property type="entry name" value="Penicillin-binding protein associated domain"/>
    <property type="match status" value="1"/>
</dbReference>
<evidence type="ECO:0000259" key="16">
    <source>
        <dbReference type="SMART" id="SM00936"/>
    </source>
</evidence>
<dbReference type="InterPro" id="IPR018044">
    <property type="entry name" value="Peptidase_S11"/>
</dbReference>
<evidence type="ECO:0000256" key="13">
    <source>
        <dbReference type="PIRSR" id="PIRSR618044-1"/>
    </source>
</evidence>
<evidence type="ECO:0000256" key="2">
    <source>
        <dbReference type="ARBA" id="ARBA00004752"/>
    </source>
</evidence>
<evidence type="ECO:0000256" key="11">
    <source>
        <dbReference type="ARBA" id="ARBA00023316"/>
    </source>
</evidence>
<evidence type="ECO:0000256" key="14">
    <source>
        <dbReference type="PIRSR" id="PIRSR618044-2"/>
    </source>
</evidence>
<reference evidence="17 18" key="1">
    <citation type="submission" date="2019-11" db="EMBL/GenBank/DDBJ databases">
        <title>Lactobacillus sp. nov. CRM56-3, isolated from fermented tea leaves.</title>
        <authorList>
            <person name="Phuengjayaem S."/>
            <person name="Tanasupawat S."/>
        </authorList>
    </citation>
    <scope>NUCLEOTIDE SEQUENCE [LARGE SCALE GENOMIC DNA]</scope>
    <source>
        <strain evidence="17 18">CRM56-3</strain>
    </source>
</reference>
<keyword evidence="8 17" id="KW-0378">Hydrolase</keyword>
<dbReference type="GO" id="GO:0009002">
    <property type="term" value="F:serine-type D-Ala-D-Ala carboxypeptidase activity"/>
    <property type="evidence" value="ECO:0007669"/>
    <property type="project" value="UniProtKB-EC"/>
</dbReference>
<feature type="active site" evidence="13">
    <location>
        <position position="128"/>
    </location>
</feature>
<evidence type="ECO:0000256" key="7">
    <source>
        <dbReference type="ARBA" id="ARBA00022729"/>
    </source>
</evidence>
<comment type="function">
    <text evidence="1">Removes C-terminal D-alanyl residues from sugar-peptide cell wall precursors.</text>
</comment>
<evidence type="ECO:0000256" key="9">
    <source>
        <dbReference type="ARBA" id="ARBA00022960"/>
    </source>
</evidence>
<dbReference type="EC" id="3.4.16.4" evidence="4"/>
<feature type="binding site" evidence="14">
    <location>
        <position position="255"/>
    </location>
    <ligand>
        <name>substrate</name>
    </ligand>
</feature>
<evidence type="ECO:0000256" key="3">
    <source>
        <dbReference type="ARBA" id="ARBA00007164"/>
    </source>
</evidence>
<sequence>MQRIKQRLQMALFLCTVLMTMLVGGITASAASLDLQVHSAVAIDAKTGQVLYAKNDQKSLPIASVSKLLSTYIVLQQIKAGKLHWTQRVSISPAVAKMSRNKELTNVPLSAKRTYTVRELYQAALIYSANGAITALGNAVSGTPHRFVAKMRTTARHLHLTSAHLITASGITNGQAGSLGYANLPKKNENTMSAADVARLAKALLKEYPQILATTSQSKLWFDKGGSSQTKMTNWDLMLKGESQYTSSLPVDGLKTGTSDAAGGNFVGTVKKHGHRIITVVMHARDKSSSDPSRFVQTRRLMNWVYASYQPVTLNTQTFQLSNVSVPMGKSKTTNASVSRPTTVWLKNGQSQKSLASKVTISAGHRERGGLKAPTKSGTTFGRVHLTLAGKQIATVNQAGVLSLPVKTIANVQRANWFVRTWREFLALF</sequence>
<dbReference type="SUPFAM" id="SSF56601">
    <property type="entry name" value="beta-lactamase/transpeptidase-like"/>
    <property type="match status" value="1"/>
</dbReference>
<evidence type="ECO:0000313" key="17">
    <source>
        <dbReference type="EMBL" id="MTV82232.1"/>
    </source>
</evidence>
<gene>
    <name evidence="17" type="ORF">GM612_06145</name>
</gene>
<dbReference type="InterPro" id="IPR015956">
    <property type="entry name" value="Peniciliin-bd_prot_C_sf"/>
</dbReference>
<feature type="active site" description="Proton acceptor" evidence="13">
    <location>
        <position position="67"/>
    </location>
</feature>
<organism evidence="17 18">
    <name type="scientific">Secundilactobacillus folii</name>
    <dbReference type="NCBI Taxonomy" id="2678357"/>
    <lineage>
        <taxon>Bacteria</taxon>
        <taxon>Bacillati</taxon>
        <taxon>Bacillota</taxon>
        <taxon>Bacilli</taxon>
        <taxon>Lactobacillales</taxon>
        <taxon>Lactobacillaceae</taxon>
        <taxon>Secundilactobacillus</taxon>
    </lineage>
</organism>
<dbReference type="PANTHER" id="PTHR21581:SF11">
    <property type="entry name" value="D-ALANYL-D-ALANINE CARBOXYPEPTIDASE DACA"/>
    <property type="match status" value="1"/>
</dbReference>
<dbReference type="Gene3D" id="2.60.410.10">
    <property type="entry name" value="D-Ala-D-Ala carboxypeptidase, C-terminal domain"/>
    <property type="match status" value="1"/>
</dbReference>
<evidence type="ECO:0000256" key="8">
    <source>
        <dbReference type="ARBA" id="ARBA00022801"/>
    </source>
</evidence>
<dbReference type="InterPro" id="IPR012338">
    <property type="entry name" value="Beta-lactam/transpept-like"/>
</dbReference>
<evidence type="ECO:0000313" key="18">
    <source>
        <dbReference type="Proteomes" id="UP000466388"/>
    </source>
</evidence>
<comment type="caution">
    <text evidence="17">The sequence shown here is derived from an EMBL/GenBank/DDBJ whole genome shotgun (WGS) entry which is preliminary data.</text>
</comment>
<keyword evidence="7" id="KW-0732">Signal</keyword>
<feature type="domain" description="Peptidase S11 D-Ala-D-Ala carboxypeptidase A C-terminal" evidence="16">
    <location>
        <begin position="309"/>
        <end position="414"/>
    </location>
</feature>
<keyword evidence="18" id="KW-1185">Reference proteome</keyword>
<evidence type="ECO:0000256" key="12">
    <source>
        <dbReference type="ARBA" id="ARBA00034000"/>
    </source>
</evidence>
<name>A0A7X3C375_9LACO</name>
<comment type="pathway">
    <text evidence="2">Cell wall biogenesis; peptidoglycan biosynthesis.</text>
</comment>
<feature type="active site" description="Acyl-ester intermediate" evidence="13">
    <location>
        <position position="64"/>
    </location>
</feature>
<evidence type="ECO:0000256" key="10">
    <source>
        <dbReference type="ARBA" id="ARBA00022984"/>
    </source>
</evidence>
<dbReference type="GO" id="GO:0071555">
    <property type="term" value="P:cell wall organization"/>
    <property type="evidence" value="ECO:0007669"/>
    <property type="project" value="UniProtKB-KW"/>
</dbReference>
<keyword evidence="5" id="KW-0121">Carboxypeptidase</keyword>
<keyword evidence="10" id="KW-0573">Peptidoglycan synthesis</keyword>
<evidence type="ECO:0000256" key="4">
    <source>
        <dbReference type="ARBA" id="ARBA00012448"/>
    </source>
</evidence>
<keyword evidence="6" id="KW-0645">Protease</keyword>
<dbReference type="Pfam" id="PF00768">
    <property type="entry name" value="Peptidase_S11"/>
    <property type="match status" value="1"/>
</dbReference>
<dbReference type="PANTHER" id="PTHR21581">
    <property type="entry name" value="D-ALANYL-D-ALANINE CARBOXYPEPTIDASE"/>
    <property type="match status" value="1"/>
</dbReference>
<dbReference type="UniPathway" id="UPA00219"/>
<evidence type="ECO:0000256" key="15">
    <source>
        <dbReference type="RuleBase" id="RU004016"/>
    </source>
</evidence>
<dbReference type="GO" id="GO:0006508">
    <property type="term" value="P:proteolysis"/>
    <property type="evidence" value="ECO:0007669"/>
    <property type="project" value="UniProtKB-KW"/>
</dbReference>
<comment type="similarity">
    <text evidence="3 15">Belongs to the peptidase S11 family.</text>
</comment>
<dbReference type="InterPro" id="IPR001967">
    <property type="entry name" value="Peptidase_S11_N"/>
</dbReference>
<dbReference type="AlphaFoldDB" id="A0A7X3C375"/>
<dbReference type="Proteomes" id="UP000466388">
    <property type="component" value="Unassembled WGS sequence"/>
</dbReference>
<dbReference type="InterPro" id="IPR037167">
    <property type="entry name" value="Peptidase_S11_C_sf"/>
</dbReference>
<evidence type="ECO:0000256" key="5">
    <source>
        <dbReference type="ARBA" id="ARBA00022645"/>
    </source>
</evidence>
<keyword evidence="11" id="KW-0961">Cell wall biogenesis/degradation</keyword>
<dbReference type="RefSeq" id="WP_155431511.1">
    <property type="nucleotide sequence ID" value="NZ_WNJO01000006.1"/>
</dbReference>
<dbReference type="GO" id="GO:0009252">
    <property type="term" value="P:peptidoglycan biosynthetic process"/>
    <property type="evidence" value="ECO:0007669"/>
    <property type="project" value="UniProtKB-UniPathway"/>
</dbReference>
<protein>
    <recommendedName>
        <fullName evidence="4">serine-type D-Ala-D-Ala carboxypeptidase</fullName>
        <ecNumber evidence="4">3.4.16.4</ecNumber>
    </recommendedName>
</protein>
<keyword evidence="9" id="KW-0133">Cell shape</keyword>
<dbReference type="Gene3D" id="3.40.710.10">
    <property type="entry name" value="DD-peptidase/beta-lactamase superfamily"/>
    <property type="match status" value="1"/>
</dbReference>
<dbReference type="InterPro" id="IPR012907">
    <property type="entry name" value="Peptidase_S11_C"/>
</dbReference>